<reference evidence="1" key="2">
    <citation type="submission" date="2015-07" db="EMBL/GenBank/DDBJ databases">
        <authorList>
            <person name="Welte C."/>
            <person name="de Graaf R."/>
            <person name="van den Bosch T.J.M."/>
            <person name="Op den Camp H."/>
            <person name="van Dam N."/>
            <person name="Jetten M."/>
        </authorList>
    </citation>
    <scope>NUCLEOTIDE SEQUENCE</scope>
    <source>
        <plasmid evidence="1">Drgb3</plasmid>
    </source>
</reference>
<reference evidence="1" key="1">
    <citation type="journal article" date="2015" name="Environ. Microbiol.">
        <title>Plasmids from the gut microbiome of cabbage root fly larvae encode SaxA that catalyses the conversion of the plant toxin 2-phenylethyl isothiocyanate.</title>
        <authorList>
            <person name="Welte C.U."/>
            <person name="de Graaf R.M."/>
            <person name="van den Bosch T.J."/>
            <person name="Op den Camp H.J."/>
            <person name="van Dam N.M."/>
            <person name="Jetten M.S."/>
        </authorList>
    </citation>
    <scope>NUCLEOTIDE SEQUENCE</scope>
    <source>
        <plasmid evidence="1">Drgb3</plasmid>
    </source>
</reference>
<accession>A0A0N9NLK5</accession>
<evidence type="ECO:0000313" key="1">
    <source>
        <dbReference type="EMBL" id="ALG88661.1"/>
    </source>
</evidence>
<name>A0A0N9NLK5_PECCA</name>
<dbReference type="EMBL" id="KT351734">
    <property type="protein sequence ID" value="ALG88661.1"/>
    <property type="molecule type" value="Genomic_DNA"/>
</dbReference>
<sequence length="83" mass="9448">MCLTVGLSLHLRMFYHILSLIFIKPPREHTVNLPHGLSSFVYTLKVSGGVAVGSSATYIRDNCLDRSHTPNWELSTADYKKWR</sequence>
<dbReference type="AlphaFoldDB" id="A0A0N9NLK5"/>
<geneLocation type="plasmid" evidence="1">
    <name>Drgb3</name>
</geneLocation>
<keyword evidence="1" id="KW-0614">Plasmid</keyword>
<organism evidence="1">
    <name type="scientific">Pectobacterium carotovorum</name>
    <name type="common">Erwinia carotovora</name>
    <dbReference type="NCBI Taxonomy" id="554"/>
    <lineage>
        <taxon>Bacteria</taxon>
        <taxon>Pseudomonadati</taxon>
        <taxon>Pseudomonadota</taxon>
        <taxon>Gammaproteobacteria</taxon>
        <taxon>Enterobacterales</taxon>
        <taxon>Pectobacteriaceae</taxon>
        <taxon>Pectobacterium</taxon>
    </lineage>
</organism>
<proteinExistence type="predicted"/>
<protein>
    <submittedName>
        <fullName evidence="1">Uncharacterized protein</fullName>
    </submittedName>
</protein>